<dbReference type="AlphaFoldDB" id="A0A076EX31"/>
<dbReference type="InterPro" id="IPR041664">
    <property type="entry name" value="AAA_16"/>
</dbReference>
<evidence type="ECO:0000259" key="4">
    <source>
        <dbReference type="PROSITE" id="PS50043"/>
    </source>
</evidence>
<organism evidence="5 6">
    <name type="scientific">Rhodococcus opacus</name>
    <name type="common">Nocardia opaca</name>
    <dbReference type="NCBI Taxonomy" id="37919"/>
    <lineage>
        <taxon>Bacteria</taxon>
        <taxon>Bacillati</taxon>
        <taxon>Actinomycetota</taxon>
        <taxon>Actinomycetes</taxon>
        <taxon>Mycobacteriales</taxon>
        <taxon>Nocardiaceae</taxon>
        <taxon>Rhodococcus</taxon>
    </lineage>
</organism>
<name>A0A076EX31_RHOOP</name>
<dbReference type="InterPro" id="IPR027417">
    <property type="entry name" value="P-loop_NTPase"/>
</dbReference>
<feature type="domain" description="HTH luxR-type" evidence="4">
    <location>
        <begin position="804"/>
        <end position="868"/>
    </location>
</feature>
<dbReference type="InterPro" id="IPR000792">
    <property type="entry name" value="Tscrpt_reg_LuxR_C"/>
</dbReference>
<dbReference type="Pfam" id="PF00196">
    <property type="entry name" value="GerE"/>
    <property type="match status" value="1"/>
</dbReference>
<geneLocation type="plasmid" evidence="5 6">
    <name>pPDG1</name>
</geneLocation>
<dbReference type="SUPFAM" id="SSF52540">
    <property type="entry name" value="P-loop containing nucleoside triphosphate hydrolases"/>
    <property type="match status" value="1"/>
</dbReference>
<accession>A0A076EX31</accession>
<evidence type="ECO:0000313" key="6">
    <source>
        <dbReference type="Proteomes" id="UP000028488"/>
    </source>
</evidence>
<dbReference type="EMBL" id="CP008948">
    <property type="protein sequence ID" value="AII10356.1"/>
    <property type="molecule type" value="Genomic_DNA"/>
</dbReference>
<dbReference type="PRINTS" id="PR00038">
    <property type="entry name" value="HTHLUXR"/>
</dbReference>
<dbReference type="PROSITE" id="PS00622">
    <property type="entry name" value="HTH_LUXR_1"/>
    <property type="match status" value="1"/>
</dbReference>
<evidence type="ECO:0000256" key="3">
    <source>
        <dbReference type="ARBA" id="ARBA00023163"/>
    </source>
</evidence>
<dbReference type="RefSeq" id="WP_128642454.1">
    <property type="nucleotide sequence ID" value="NZ_CP008948.1"/>
</dbReference>
<dbReference type="GO" id="GO:0003677">
    <property type="term" value="F:DNA binding"/>
    <property type="evidence" value="ECO:0007669"/>
    <property type="project" value="UniProtKB-KW"/>
</dbReference>
<dbReference type="Proteomes" id="UP000028488">
    <property type="component" value="Plasmid pPDG1"/>
</dbReference>
<dbReference type="Pfam" id="PF13191">
    <property type="entry name" value="AAA_16"/>
    <property type="match status" value="1"/>
</dbReference>
<dbReference type="InterPro" id="IPR016032">
    <property type="entry name" value="Sig_transdc_resp-reg_C-effctor"/>
</dbReference>
<evidence type="ECO:0000313" key="5">
    <source>
        <dbReference type="EMBL" id="AII10356.1"/>
    </source>
</evidence>
<keyword evidence="5" id="KW-0614">Plasmid</keyword>
<dbReference type="PANTHER" id="PTHR44688">
    <property type="entry name" value="DNA-BINDING TRANSCRIPTIONAL ACTIVATOR DEVR_DOSR"/>
    <property type="match status" value="1"/>
</dbReference>
<dbReference type="Gene3D" id="1.10.10.10">
    <property type="entry name" value="Winged helix-like DNA-binding domain superfamily/Winged helix DNA-binding domain"/>
    <property type="match status" value="1"/>
</dbReference>
<dbReference type="PROSITE" id="PS50043">
    <property type="entry name" value="HTH_LUXR_2"/>
    <property type="match status" value="1"/>
</dbReference>
<gene>
    <name evidence="5" type="ORF">EP51_39230</name>
</gene>
<dbReference type="InterPro" id="IPR036388">
    <property type="entry name" value="WH-like_DNA-bd_sf"/>
</dbReference>
<sequence length="868" mass="92170">MASVWPLVGRAEELRLINAAVTGADDHGGVVIAGPPGVGKSRLAHEAITHISPGRWVSRWARATASARALPLGAFAEWAGDPAQDPMLVVRGIIEHLAAAPSGTKVVVGVDDAHLLDDLSSFVVHQLVHRKLAKIVVTIRTGELTPDAVTALWKDGHLQRVELQQLSESETVDLLAIVLGGRIELASSQKLWTFTRGNVLYLRHLLEQERASNRLTEHQGTWEWTGQPVVSPGLADLIDTQIGALPDLVGTVLDFLAVGEPLPEQMLADLTDFDSVETAYTAGLITVEDSSQHPVRLAHPLYGEARRAKATPLRLRRLRSRLATTLTSQPNTGTRDLIRRAVLTLESDLRHDPALFTAAATASLSLFDAGLAEKLAAAAITSGAGYDAQLTRSTALALGSRGREADSVAAQILTMNLTHEQIAEVTCHRLGHLLWILGRPELADSILLDASKSTPLPMHASLTAGHAIVHAYEGRPIEATEAARSALQSANLADTGAVWALGALLLALGDLGKADQIPPIANRAYDLLAHSARVSALRLIFSEFHTGALRLAGDVHAADATTARVCREAADVPGWVQPMSCLLMGRAALAAGRLTETRNWLEPRFGSFPRLTGYIPRIWCCALTQAQALSGDPAAAAETLRTLEALHDTAVPFLEPEHLITRAWVAAAGGAVTQAIELANQGAEQAAAHHQYAQEVVCLHTATRFGDSTTAGRLHVLAGQVDGPRAPAAAWHATALAAGDPEGLLNASHQFEDMGDLLAAMDAAAHAATTHRHHKRNGSALTAAARAQRLADTCDGADTPALREAQQPSPLTARQREIITLAAQGLSNKQIAEKMTLSVRTIEGHLYRASLKTGLAGRDDLGGTITGD</sequence>
<dbReference type="SUPFAM" id="SSF46894">
    <property type="entry name" value="C-terminal effector domain of the bipartite response regulators"/>
    <property type="match status" value="1"/>
</dbReference>
<dbReference type="GO" id="GO:0006355">
    <property type="term" value="P:regulation of DNA-templated transcription"/>
    <property type="evidence" value="ECO:0007669"/>
    <property type="project" value="InterPro"/>
</dbReference>
<dbReference type="PANTHER" id="PTHR44688:SF16">
    <property type="entry name" value="DNA-BINDING TRANSCRIPTIONAL ACTIVATOR DEVR_DOSR"/>
    <property type="match status" value="1"/>
</dbReference>
<dbReference type="CDD" id="cd06170">
    <property type="entry name" value="LuxR_C_like"/>
    <property type="match status" value="1"/>
</dbReference>
<dbReference type="Gene3D" id="3.40.50.300">
    <property type="entry name" value="P-loop containing nucleotide triphosphate hydrolases"/>
    <property type="match status" value="1"/>
</dbReference>
<keyword evidence="2" id="KW-0238">DNA-binding</keyword>
<keyword evidence="1" id="KW-0805">Transcription regulation</keyword>
<reference evidence="5 6" key="1">
    <citation type="submission" date="2014-07" db="EMBL/GenBank/DDBJ databases">
        <title>Genome Sequence of Rhodococcus opacus Strain R7, a Biodegrader of Mono- and Polycyclic Aromatic Hydrocarbons.</title>
        <authorList>
            <person name="Di Gennaro P."/>
            <person name="Zampolli J."/>
            <person name="Presti I."/>
            <person name="Cappelletti M."/>
            <person name="D'Ursi P."/>
            <person name="Orro A."/>
            <person name="Mezzelani A."/>
            <person name="Milanesi L."/>
        </authorList>
    </citation>
    <scope>NUCLEOTIDE SEQUENCE [LARGE SCALE GENOMIC DNA]</scope>
    <source>
        <strain evidence="5 6">R7</strain>
        <plasmid evidence="5">pPDG1</plasmid>
    </source>
</reference>
<proteinExistence type="predicted"/>
<protein>
    <recommendedName>
        <fullName evidence="4">HTH luxR-type domain-containing protein</fullName>
    </recommendedName>
</protein>
<keyword evidence="3" id="KW-0804">Transcription</keyword>
<evidence type="ECO:0000256" key="2">
    <source>
        <dbReference type="ARBA" id="ARBA00023125"/>
    </source>
</evidence>
<dbReference type="SMART" id="SM00421">
    <property type="entry name" value="HTH_LUXR"/>
    <property type="match status" value="1"/>
</dbReference>
<evidence type="ECO:0000256" key="1">
    <source>
        <dbReference type="ARBA" id="ARBA00023015"/>
    </source>
</evidence>